<accession>B9DWB6</accession>
<dbReference type="AlphaFoldDB" id="B9DWB6"/>
<evidence type="ECO:0000256" key="1">
    <source>
        <dbReference type="ARBA" id="ARBA00093462"/>
    </source>
</evidence>
<dbReference type="Proteomes" id="UP000000449">
    <property type="component" value="Chromosome"/>
</dbReference>
<proteinExistence type="inferred from homology"/>
<dbReference type="RefSeq" id="WP_015912115.1">
    <property type="nucleotide sequence ID" value="NC_012004.1"/>
</dbReference>
<dbReference type="HOGENOM" id="CLU_077602_0_0_9"/>
<dbReference type="eggNOG" id="COG3935">
    <property type="taxonomic scope" value="Bacteria"/>
</dbReference>
<organism evidence="3 4">
    <name type="scientific">Streptococcus uberis (strain ATCC BAA-854 / 0140J)</name>
    <dbReference type="NCBI Taxonomy" id="218495"/>
    <lineage>
        <taxon>Bacteria</taxon>
        <taxon>Bacillati</taxon>
        <taxon>Bacillota</taxon>
        <taxon>Bacilli</taxon>
        <taxon>Lactobacillales</taxon>
        <taxon>Streptococcaceae</taxon>
        <taxon>Streptococcus</taxon>
    </lineage>
</organism>
<feature type="domain" description="DnaB/C C-terminal" evidence="2">
    <location>
        <begin position="208"/>
        <end position="272"/>
    </location>
</feature>
<sequence length="286" mass="33594">MGNRRMISKTVTQTQRFLQMPLESQALYFHLIQNSDDDGVVEAFPIVRMIGANEDNLKLLNAKNFIRPLNDEMVYFIIDFFEQNQIKSNQYKPSRYQSLLTNNETANNLRFKEKFKVGSNVEQVLNPNISQDNISQDNISQENESQEKIIEDRLVESKITSKKDIYIYNFDPTQDFSKNTKIEDLLGENYLTDLSDNEFITGLTYYCFNRQADQYEINTLKKRLNTIDRKLLEKAYYLAGLNGANTLAYIVTILDRWKELDINTIEELEKHEYQREQARDNADVPF</sequence>
<dbReference type="EMBL" id="AM946015">
    <property type="protein sequence ID" value="CAR43878.1"/>
    <property type="molecule type" value="Genomic_DNA"/>
</dbReference>
<dbReference type="InterPro" id="IPR034829">
    <property type="entry name" value="DnaD-like_sf"/>
</dbReference>
<evidence type="ECO:0000259" key="2">
    <source>
        <dbReference type="Pfam" id="PF07261"/>
    </source>
</evidence>
<keyword evidence="4" id="KW-1185">Reference proteome</keyword>
<dbReference type="Gene3D" id="1.10.10.630">
    <property type="entry name" value="DnaD domain-like"/>
    <property type="match status" value="1"/>
</dbReference>
<dbReference type="SUPFAM" id="SSF158499">
    <property type="entry name" value="DnaD domain-like"/>
    <property type="match status" value="1"/>
</dbReference>
<protein>
    <submittedName>
        <fullName evidence="3">Hypothetical phage protein</fullName>
    </submittedName>
</protein>
<dbReference type="Pfam" id="PF07261">
    <property type="entry name" value="DnaB_2"/>
    <property type="match status" value="1"/>
</dbReference>
<dbReference type="STRING" id="218495.SUB1830"/>
<dbReference type="KEGG" id="sub:SUB1830"/>
<evidence type="ECO:0000313" key="3">
    <source>
        <dbReference type="EMBL" id="CAR43878.1"/>
    </source>
</evidence>
<comment type="similarity">
    <text evidence="1">Belongs to the DnaB/DnaD family.</text>
</comment>
<dbReference type="NCBIfam" id="TIGR01446">
    <property type="entry name" value="DnaD_dom"/>
    <property type="match status" value="1"/>
</dbReference>
<evidence type="ECO:0000313" key="4">
    <source>
        <dbReference type="Proteomes" id="UP000000449"/>
    </source>
</evidence>
<name>B9DWB6_STRU0</name>
<reference evidence="4" key="1">
    <citation type="journal article" date="2009" name="BMC Genomics">
        <title>Evidence for niche adaptation in the genome of the bovine pathogen Streptococcus uberis.</title>
        <authorList>
            <person name="Ward P.N."/>
            <person name="Holden M.T.G."/>
            <person name="Leigh J.A."/>
            <person name="Lennard N."/>
            <person name="Bignell A."/>
            <person name="Barron A."/>
            <person name="Clark L."/>
            <person name="Quail M.A."/>
            <person name="Woodward J."/>
            <person name="Barrell B.G."/>
            <person name="Egan S.A."/>
            <person name="Field T.R."/>
            <person name="Maskell D."/>
            <person name="Kehoe M."/>
            <person name="Dowson C.G."/>
            <person name="Chanter N."/>
            <person name="Whatmore A.M."/>
            <person name="Bentley S.D."/>
            <person name="Parkhill J."/>
        </authorList>
    </citation>
    <scope>NUCLEOTIDE SEQUENCE [LARGE SCALE GENOMIC DNA]</scope>
    <source>
        <strain evidence="4">ATCC BAA-854 / 0140J</strain>
    </source>
</reference>
<dbReference type="InterPro" id="IPR006343">
    <property type="entry name" value="DnaB/C_C"/>
</dbReference>
<gene>
    <name evidence="3" type="ordered locus">SUB1830</name>
</gene>